<accession>A0A511QMA4</accession>
<dbReference type="EMBL" id="BJXK01000002">
    <property type="protein sequence ID" value="GEM78431.1"/>
    <property type="molecule type" value="Genomic_DNA"/>
</dbReference>
<organism evidence="15 16">
    <name type="scientific">Vibrio superstes NBRC 103154</name>
    <dbReference type="NCBI Taxonomy" id="1219062"/>
    <lineage>
        <taxon>Bacteria</taxon>
        <taxon>Pseudomonadati</taxon>
        <taxon>Pseudomonadota</taxon>
        <taxon>Gammaproteobacteria</taxon>
        <taxon>Vibrionales</taxon>
        <taxon>Vibrionaceae</taxon>
        <taxon>Vibrio</taxon>
    </lineage>
</organism>
<dbReference type="UniPathway" id="UPA00050">
    <property type="reaction ID" value="UER00065"/>
</dbReference>
<reference evidence="15 16" key="1">
    <citation type="submission" date="2019-07" db="EMBL/GenBank/DDBJ databases">
        <title>Whole genome shotgun sequence of Vibrio superstes NBRC 103154.</title>
        <authorList>
            <person name="Hosoyama A."/>
            <person name="Uohara A."/>
            <person name="Ohji S."/>
            <person name="Ichikawa N."/>
        </authorList>
    </citation>
    <scope>NUCLEOTIDE SEQUENCE [LARGE SCALE GENOMIC DNA]</scope>
    <source>
        <strain evidence="15 16">NBRC 103154</strain>
    </source>
</reference>
<evidence type="ECO:0000313" key="15">
    <source>
        <dbReference type="EMBL" id="GEM78431.1"/>
    </source>
</evidence>
<evidence type="ECO:0000256" key="7">
    <source>
        <dbReference type="ARBA" id="ARBA00022697"/>
    </source>
</evidence>
<comment type="cofactor">
    <cofactor evidence="1 12">
        <name>pyridoxal 5'-phosphate</name>
        <dbReference type="ChEBI" id="CHEBI:597326"/>
    </cofactor>
</comment>
<dbReference type="Proteomes" id="UP000321113">
    <property type="component" value="Unassembled WGS sequence"/>
</dbReference>
<dbReference type="NCBIfam" id="TIGR00260">
    <property type="entry name" value="thrC"/>
    <property type="match status" value="1"/>
</dbReference>
<comment type="caution">
    <text evidence="15">The sequence shown here is derived from an EMBL/GenBank/DDBJ whole genome shotgun (WGS) entry which is preliminary data.</text>
</comment>
<evidence type="ECO:0000259" key="14">
    <source>
        <dbReference type="Pfam" id="PF14821"/>
    </source>
</evidence>
<dbReference type="GO" id="GO:0005737">
    <property type="term" value="C:cytoplasm"/>
    <property type="evidence" value="ECO:0007669"/>
    <property type="project" value="TreeGrafter"/>
</dbReference>
<protein>
    <recommendedName>
        <fullName evidence="5 11">Threonine synthase</fullName>
        <ecNumber evidence="4 11">4.2.3.1</ecNumber>
    </recommendedName>
</protein>
<dbReference type="PANTHER" id="PTHR43515">
    <property type="entry name" value="THREONINE SYNTHASE-LIKE 1"/>
    <property type="match status" value="1"/>
</dbReference>
<evidence type="ECO:0000256" key="8">
    <source>
        <dbReference type="ARBA" id="ARBA00022898"/>
    </source>
</evidence>
<evidence type="ECO:0000313" key="16">
    <source>
        <dbReference type="Proteomes" id="UP000321113"/>
    </source>
</evidence>
<evidence type="ECO:0000256" key="3">
    <source>
        <dbReference type="ARBA" id="ARBA00005517"/>
    </source>
</evidence>
<evidence type="ECO:0000256" key="11">
    <source>
        <dbReference type="NCBIfam" id="TIGR00260"/>
    </source>
</evidence>
<evidence type="ECO:0000256" key="12">
    <source>
        <dbReference type="PIRSR" id="PIRSR604450-51"/>
    </source>
</evidence>
<keyword evidence="8 12" id="KW-0663">Pyridoxal phosphate</keyword>
<dbReference type="SUPFAM" id="SSF53686">
    <property type="entry name" value="Tryptophan synthase beta subunit-like PLP-dependent enzymes"/>
    <property type="match status" value="1"/>
</dbReference>
<evidence type="ECO:0000256" key="4">
    <source>
        <dbReference type="ARBA" id="ARBA00013028"/>
    </source>
</evidence>
<dbReference type="GO" id="GO:0004795">
    <property type="term" value="F:threonine synthase activity"/>
    <property type="evidence" value="ECO:0007669"/>
    <property type="project" value="UniProtKB-UniRule"/>
</dbReference>
<evidence type="ECO:0000256" key="5">
    <source>
        <dbReference type="ARBA" id="ARBA00018679"/>
    </source>
</evidence>
<dbReference type="InterPro" id="IPR001926">
    <property type="entry name" value="TrpB-like_PALP"/>
</dbReference>
<dbReference type="GO" id="GO:0009088">
    <property type="term" value="P:threonine biosynthetic process"/>
    <property type="evidence" value="ECO:0007669"/>
    <property type="project" value="UniProtKB-UniRule"/>
</dbReference>
<feature type="domain" description="Threonine synthase N-terminal" evidence="14">
    <location>
        <begin position="8"/>
        <end position="78"/>
    </location>
</feature>
<dbReference type="FunFam" id="3.40.50.1100:FF:000026">
    <property type="entry name" value="Threonine synthase"/>
    <property type="match status" value="1"/>
</dbReference>
<dbReference type="PROSITE" id="PS00165">
    <property type="entry name" value="DEHYDRATASE_SER_THR"/>
    <property type="match status" value="1"/>
</dbReference>
<keyword evidence="7" id="KW-0791">Threonine biosynthesis</keyword>
<dbReference type="Gene3D" id="3.90.1380.10">
    <property type="entry name" value="Threonine synthase, N-terminal domain"/>
    <property type="match status" value="1"/>
</dbReference>
<dbReference type="Pfam" id="PF14821">
    <property type="entry name" value="Thr_synth_N"/>
    <property type="match status" value="1"/>
</dbReference>
<dbReference type="PANTHER" id="PTHR43515:SF1">
    <property type="entry name" value="THREONINE SYNTHASE-LIKE 1"/>
    <property type="match status" value="1"/>
</dbReference>
<evidence type="ECO:0000256" key="9">
    <source>
        <dbReference type="ARBA" id="ARBA00023239"/>
    </source>
</evidence>
<sequence length="426" mass="46210">MKLYNIKENDEQVSFGQAVRQGLGRNQGLFFPTNIPALDNIDALLEEDFVTRSSKILSALIGDELSESQVSQMVDTAFQFPAPIKSVKDGTYALELFHGPTLAFKDFGGRFMAQSLATVSKGGKITILTATSGDTGAAVAHAFYGMADINVVILYPKGKISPLQEKLFCTLGKNIHTVAIDGDFDDCQALVKKAFDDEALRQEIGLNSANSINISRLMAQICYYFEAAAQMSKSERENLVISVPSGNFGNLTAGLLAKALGLPIKRFIAATNANDTVPRYLETGKWEPKPTVATTSNAMDVSQPNNWPRIEELCQREGWGLDTLGSAAVTDEQSAASVKELYDSGYLCEPHGAIAYRALQEQLAEGETGLFLCTAHPAKFKEVVDDILGTDIELPGPLAKHAAMDLLSEDLANDFDLLKTVLRKVQ</sequence>
<dbReference type="EC" id="4.2.3.1" evidence="4 11"/>
<comment type="pathway">
    <text evidence="2">Amino-acid biosynthesis; L-threonine biosynthesis; L-threonine from L-aspartate: step 5/5.</text>
</comment>
<dbReference type="InterPro" id="IPR029144">
    <property type="entry name" value="Thr_synth_N"/>
</dbReference>
<dbReference type="RefSeq" id="WP_119009715.1">
    <property type="nucleotide sequence ID" value="NZ_BJXK01000002.1"/>
</dbReference>
<dbReference type="OrthoDB" id="9763107at2"/>
<evidence type="ECO:0000256" key="6">
    <source>
        <dbReference type="ARBA" id="ARBA00022605"/>
    </source>
</evidence>
<evidence type="ECO:0000256" key="1">
    <source>
        <dbReference type="ARBA" id="ARBA00001933"/>
    </source>
</evidence>
<evidence type="ECO:0000259" key="13">
    <source>
        <dbReference type="Pfam" id="PF00291"/>
    </source>
</evidence>
<comment type="similarity">
    <text evidence="3">Belongs to the threonine synthase family.</text>
</comment>
<dbReference type="InterPro" id="IPR037158">
    <property type="entry name" value="Thr_synth_N_sf"/>
</dbReference>
<keyword evidence="16" id="KW-1185">Reference proteome</keyword>
<proteinExistence type="inferred from homology"/>
<feature type="domain" description="Tryptophan synthase beta chain-like PALP" evidence="13">
    <location>
        <begin position="94"/>
        <end position="368"/>
    </location>
</feature>
<keyword evidence="6" id="KW-0028">Amino-acid biosynthesis</keyword>
<dbReference type="AlphaFoldDB" id="A0A511QMA4"/>
<evidence type="ECO:0000256" key="2">
    <source>
        <dbReference type="ARBA" id="ARBA00004979"/>
    </source>
</evidence>
<feature type="modified residue" description="N6-(pyridoxal phosphate)lysine" evidence="12">
    <location>
        <position position="105"/>
    </location>
</feature>
<gene>
    <name evidence="15" type="ORF">VSU01S_06760</name>
</gene>
<name>A0A511QMA4_9VIBR</name>
<dbReference type="Pfam" id="PF00291">
    <property type="entry name" value="PALP"/>
    <property type="match status" value="1"/>
</dbReference>
<dbReference type="GO" id="GO:0030170">
    <property type="term" value="F:pyridoxal phosphate binding"/>
    <property type="evidence" value="ECO:0007669"/>
    <property type="project" value="InterPro"/>
</dbReference>
<comment type="catalytic activity">
    <reaction evidence="10">
        <text>O-phospho-L-homoserine + H2O = L-threonine + phosphate</text>
        <dbReference type="Rhea" id="RHEA:10840"/>
        <dbReference type="ChEBI" id="CHEBI:15377"/>
        <dbReference type="ChEBI" id="CHEBI:43474"/>
        <dbReference type="ChEBI" id="CHEBI:57590"/>
        <dbReference type="ChEBI" id="CHEBI:57926"/>
        <dbReference type="EC" id="4.2.3.1"/>
    </reaction>
</comment>
<evidence type="ECO:0000256" key="10">
    <source>
        <dbReference type="ARBA" id="ARBA00049144"/>
    </source>
</evidence>
<dbReference type="InterPro" id="IPR004450">
    <property type="entry name" value="Thr_synthase-like"/>
</dbReference>
<dbReference type="Gene3D" id="3.40.50.1100">
    <property type="match status" value="2"/>
</dbReference>
<keyword evidence="9" id="KW-0456">Lyase</keyword>
<dbReference type="InterPro" id="IPR036052">
    <property type="entry name" value="TrpB-like_PALP_sf"/>
</dbReference>
<dbReference type="InterPro" id="IPR000634">
    <property type="entry name" value="Ser/Thr_deHydtase_PyrdxlP-BS"/>
</dbReference>